<accession>A0A1Q3ACY2</accession>
<dbReference type="OrthoDB" id="272289at2759"/>
<protein>
    <recommendedName>
        <fullName evidence="9">Protein farnesyltransferase/geranylgeranyltransferase type-1 subunit alpha</fullName>
        <ecNumber evidence="4">2.5.1.58</ecNumber>
        <ecNumber evidence="3">2.5.1.59</ecNumber>
    </recommendedName>
    <alternativeName>
        <fullName evidence="12">CAAX farnesyltransferase subunit alpha</fullName>
    </alternativeName>
    <alternativeName>
        <fullName evidence="11">FTase-alpha</fullName>
    </alternativeName>
    <alternativeName>
        <fullName evidence="10">Ras proteins prenyltransferase subunit alpha</fullName>
    </alternativeName>
    <alternativeName>
        <fullName evidence="13">Type I protein geranyl-geranyltransferase subunit alpha</fullName>
    </alternativeName>
</protein>
<keyword evidence="8" id="KW-0460">Magnesium</keyword>
<evidence type="ECO:0000256" key="1">
    <source>
        <dbReference type="ARBA" id="ARBA00001946"/>
    </source>
</evidence>
<dbReference type="GO" id="GO:0005965">
    <property type="term" value="C:protein farnesyltransferase complex"/>
    <property type="evidence" value="ECO:0007669"/>
    <property type="project" value="TreeGrafter"/>
</dbReference>
<dbReference type="PANTHER" id="PTHR11129:SF1">
    <property type="entry name" value="PROTEIN FARNESYLTRANSFERASE_GERANYLGERANYLTRANSFERASE TYPE-1 SUBUNIT ALPHA"/>
    <property type="match status" value="1"/>
</dbReference>
<dbReference type="GO" id="GO:0004660">
    <property type="term" value="F:protein farnesyltransferase activity"/>
    <property type="evidence" value="ECO:0007669"/>
    <property type="project" value="UniProtKB-EC"/>
</dbReference>
<proteinExistence type="inferred from homology"/>
<evidence type="ECO:0000313" key="14">
    <source>
        <dbReference type="EMBL" id="GAV53518.1"/>
    </source>
</evidence>
<reference evidence="14 15" key="1">
    <citation type="submission" date="2016-08" db="EMBL/GenBank/DDBJ databases">
        <title>Draft genome sequence of allopolyploid Zygosaccharomyces rouxii.</title>
        <authorList>
            <person name="Watanabe J."/>
            <person name="Uehara K."/>
            <person name="Mogi Y."/>
            <person name="Tsukioka Y."/>
        </authorList>
    </citation>
    <scope>NUCLEOTIDE SEQUENCE [LARGE SCALE GENOMIC DNA]</scope>
    <source>
        <strain evidence="14 15">NBRC 110957</strain>
    </source>
</reference>
<evidence type="ECO:0000313" key="15">
    <source>
        <dbReference type="Proteomes" id="UP000187013"/>
    </source>
</evidence>
<comment type="cofactor">
    <cofactor evidence="1">
        <name>Mg(2+)</name>
        <dbReference type="ChEBI" id="CHEBI:18420"/>
    </cofactor>
</comment>
<gene>
    <name evidence="14" type="ORF">ZYGR_0AK00200</name>
</gene>
<dbReference type="InterPro" id="IPR002088">
    <property type="entry name" value="Prenyl_trans_a"/>
</dbReference>
<keyword evidence="6" id="KW-0808">Transferase</keyword>
<evidence type="ECO:0000256" key="9">
    <source>
        <dbReference type="ARBA" id="ARBA00040965"/>
    </source>
</evidence>
<dbReference type="PANTHER" id="PTHR11129">
    <property type="entry name" value="PROTEIN FARNESYLTRANSFERASE ALPHA SUBUNIT/RAB GERANYLGERANYL TRANSFERASE ALPHA SUBUNIT"/>
    <property type="match status" value="1"/>
</dbReference>
<evidence type="ECO:0000256" key="6">
    <source>
        <dbReference type="ARBA" id="ARBA00022679"/>
    </source>
</evidence>
<evidence type="ECO:0000256" key="11">
    <source>
        <dbReference type="ARBA" id="ARBA00042436"/>
    </source>
</evidence>
<keyword evidence="5" id="KW-0637">Prenyltransferase</keyword>
<keyword evidence="7" id="KW-0677">Repeat</keyword>
<comment type="caution">
    <text evidence="14">The sequence shown here is derived from an EMBL/GenBank/DDBJ whole genome shotgun (WGS) entry which is preliminary data.</text>
</comment>
<dbReference type="EC" id="2.5.1.59" evidence="3"/>
<dbReference type="GO" id="GO:0005953">
    <property type="term" value="C:CAAX-protein geranylgeranyltransferase complex"/>
    <property type="evidence" value="ECO:0007669"/>
    <property type="project" value="TreeGrafter"/>
</dbReference>
<evidence type="ECO:0000256" key="13">
    <source>
        <dbReference type="ARBA" id="ARBA00043219"/>
    </source>
</evidence>
<dbReference type="EMBL" id="BDGX01000037">
    <property type="protein sequence ID" value="GAV53518.1"/>
    <property type="molecule type" value="Genomic_DNA"/>
</dbReference>
<evidence type="ECO:0000256" key="8">
    <source>
        <dbReference type="ARBA" id="ARBA00022842"/>
    </source>
</evidence>
<sequence>MEGYEDVSPLPLDTGVKDELCQMMYTDEYRMVVGTARALMERREYSERAKELTGRVIDLAPAYYTAWNYRFDILMHLTHGNAEQLNQELEWLDEITLNNPKNYQIWSYKEAVLKYHPSPSFKRELPILQLMLDDDTKNYHVWSFRKWCILFFGDFTHELSYTESLLERDVYNNSAWTHRMFVLKHTSPSHEHILEEVEYVKGKIELVPQNISVWTYLRGLYENFLNAKYDDEIIQFTKTFTHGVEEEEGVTNLDVEIESSFALEFLAHVYALRGGDAMNQKAIKAYKGLAAKYDPIRKNMWERKIARVTKS</sequence>
<dbReference type="Gene3D" id="1.25.40.120">
    <property type="entry name" value="Protein prenylyltransferase"/>
    <property type="match status" value="1"/>
</dbReference>
<evidence type="ECO:0000256" key="2">
    <source>
        <dbReference type="ARBA" id="ARBA00006734"/>
    </source>
</evidence>
<dbReference type="EC" id="2.5.1.58" evidence="4"/>
<evidence type="ECO:0000256" key="3">
    <source>
        <dbReference type="ARBA" id="ARBA00012700"/>
    </source>
</evidence>
<dbReference type="AlphaFoldDB" id="A0A1Q3ACY2"/>
<evidence type="ECO:0000256" key="10">
    <source>
        <dbReference type="ARBA" id="ARBA00041392"/>
    </source>
</evidence>
<comment type="similarity">
    <text evidence="2">Belongs to the protein prenyltransferase subunit alpha family.</text>
</comment>
<organism evidence="14 15">
    <name type="scientific">Zygosaccharomyces rouxii</name>
    <dbReference type="NCBI Taxonomy" id="4956"/>
    <lineage>
        <taxon>Eukaryota</taxon>
        <taxon>Fungi</taxon>
        <taxon>Dikarya</taxon>
        <taxon>Ascomycota</taxon>
        <taxon>Saccharomycotina</taxon>
        <taxon>Saccharomycetes</taxon>
        <taxon>Saccharomycetales</taxon>
        <taxon>Saccharomycetaceae</taxon>
        <taxon>Zygosaccharomyces</taxon>
    </lineage>
</organism>
<evidence type="ECO:0000256" key="7">
    <source>
        <dbReference type="ARBA" id="ARBA00022737"/>
    </source>
</evidence>
<evidence type="ECO:0000256" key="12">
    <source>
        <dbReference type="ARBA" id="ARBA00043086"/>
    </source>
</evidence>
<dbReference type="PROSITE" id="PS51147">
    <property type="entry name" value="PFTA"/>
    <property type="match status" value="5"/>
</dbReference>
<evidence type="ECO:0000256" key="5">
    <source>
        <dbReference type="ARBA" id="ARBA00022602"/>
    </source>
</evidence>
<dbReference type="Pfam" id="PF01239">
    <property type="entry name" value="PPTA"/>
    <property type="match status" value="5"/>
</dbReference>
<dbReference type="GO" id="GO:0004662">
    <property type="term" value="F:CAAX-protein geranylgeranyltransferase activity"/>
    <property type="evidence" value="ECO:0007669"/>
    <property type="project" value="UniProtKB-EC"/>
</dbReference>
<evidence type="ECO:0000256" key="4">
    <source>
        <dbReference type="ARBA" id="ARBA00012702"/>
    </source>
</evidence>
<dbReference type="Proteomes" id="UP000187013">
    <property type="component" value="Unassembled WGS sequence"/>
</dbReference>
<name>A0A1Q3ACY2_ZYGRO</name>
<dbReference type="SUPFAM" id="SSF48439">
    <property type="entry name" value="Protein prenylyltransferase"/>
    <property type="match status" value="1"/>
</dbReference>